<evidence type="ECO:0000313" key="2">
    <source>
        <dbReference type="EMBL" id="CKR62476.1"/>
    </source>
</evidence>
<proteinExistence type="predicted"/>
<feature type="compositionally biased region" description="Basic residues" evidence="1">
    <location>
        <begin position="87"/>
        <end position="97"/>
    </location>
</feature>
<sequence>MRDFRGGSTIPSTLATAANVHTTAGNISPACTPRSASSGITNAPEAMPKGCAVWRIPMARPRCWGGNQPETSRPPALLQPPAAMPPRNRKTPIHSSE</sequence>
<feature type="region of interest" description="Disordered" evidence="1">
    <location>
        <begin position="62"/>
        <end position="97"/>
    </location>
</feature>
<dbReference type="AlphaFoldDB" id="A0A654ZAD7"/>
<name>A0A654ZAD7_MYCTX</name>
<dbReference type="Proteomes" id="UP000048948">
    <property type="component" value="Unassembled WGS sequence"/>
</dbReference>
<dbReference type="EMBL" id="CNGE01000021">
    <property type="protein sequence ID" value="CKR62476.1"/>
    <property type="molecule type" value="Genomic_DNA"/>
</dbReference>
<evidence type="ECO:0000313" key="6">
    <source>
        <dbReference type="EMBL" id="COY67806.1"/>
    </source>
</evidence>
<gene>
    <name evidence="4" type="ORF">ERS007679_04268</name>
    <name evidence="5" type="ORF">ERS007720_04189</name>
    <name evidence="6" type="ORF">ERS007739_02962</name>
    <name evidence="3" type="ORF">ERS007741_01385</name>
    <name evidence="2" type="ORF">ERS027646_00234</name>
</gene>
<dbReference type="Proteomes" id="UP000044938">
    <property type="component" value="Unassembled WGS sequence"/>
</dbReference>
<dbReference type="EMBL" id="CSAJ01000829">
    <property type="protein sequence ID" value="COX26647.1"/>
    <property type="molecule type" value="Genomic_DNA"/>
</dbReference>
<protein>
    <submittedName>
        <fullName evidence="6">Uncharacterized protein</fullName>
    </submittedName>
</protein>
<dbReference type="Proteomes" id="UP000039021">
    <property type="component" value="Unassembled WGS sequence"/>
</dbReference>
<evidence type="ECO:0000313" key="9">
    <source>
        <dbReference type="Proteomes" id="UP000045842"/>
    </source>
</evidence>
<dbReference type="EMBL" id="CSBK01001447">
    <property type="protein sequence ID" value="COY67806.1"/>
    <property type="molecule type" value="Genomic_DNA"/>
</dbReference>
<reference evidence="7 8" key="2">
    <citation type="submission" date="2015-03" db="EMBL/GenBank/DDBJ databases">
        <authorList>
            <consortium name="Pathogen Informatics"/>
        </authorList>
    </citation>
    <scope>NUCLEOTIDE SEQUENCE [LARGE SCALE GENOMIC DNA]</scope>
    <source>
        <strain evidence="2 11">Bir 172</strain>
        <strain evidence="4 9">G09801536</strain>
        <strain evidence="5 8">M09401471</strain>
        <strain evidence="7">N09902308</strain>
        <strain evidence="3 10">P00601463</strain>
    </source>
</reference>
<dbReference type="EMBL" id="CSAD01001017">
    <property type="protein sequence ID" value="COW75942.1"/>
    <property type="molecule type" value="Genomic_DNA"/>
</dbReference>
<evidence type="ECO:0000313" key="5">
    <source>
        <dbReference type="EMBL" id="COX26647.1"/>
    </source>
</evidence>
<dbReference type="EMBL" id="CHKL01000119">
    <property type="protein sequence ID" value="COW07122.1"/>
    <property type="molecule type" value="Genomic_DNA"/>
</dbReference>
<dbReference type="Proteomes" id="UP000045842">
    <property type="component" value="Unassembled WGS sequence"/>
</dbReference>
<evidence type="ECO:0000313" key="8">
    <source>
        <dbReference type="Proteomes" id="UP000044938"/>
    </source>
</evidence>
<evidence type="ECO:0000313" key="10">
    <source>
        <dbReference type="Proteomes" id="UP000048600"/>
    </source>
</evidence>
<organism evidence="6 7">
    <name type="scientific">Mycobacterium tuberculosis</name>
    <dbReference type="NCBI Taxonomy" id="1773"/>
    <lineage>
        <taxon>Bacteria</taxon>
        <taxon>Bacillati</taxon>
        <taxon>Actinomycetota</taxon>
        <taxon>Actinomycetes</taxon>
        <taxon>Mycobacteriales</taxon>
        <taxon>Mycobacteriaceae</taxon>
        <taxon>Mycobacterium</taxon>
        <taxon>Mycobacterium tuberculosis complex</taxon>
    </lineage>
</organism>
<evidence type="ECO:0000313" key="11">
    <source>
        <dbReference type="Proteomes" id="UP000048948"/>
    </source>
</evidence>
<accession>A0A654ZAD7</accession>
<evidence type="ECO:0000313" key="3">
    <source>
        <dbReference type="EMBL" id="COW07122.1"/>
    </source>
</evidence>
<reference evidence="6" key="1">
    <citation type="submission" date="2015-03" db="EMBL/GenBank/DDBJ databases">
        <authorList>
            <consortium name="Pathogen Informatics"/>
            <person name="Murphy D."/>
        </authorList>
    </citation>
    <scope>NUCLEOTIDE SEQUENCE</scope>
    <source>
        <strain evidence="6">N09902308</strain>
    </source>
</reference>
<evidence type="ECO:0000256" key="1">
    <source>
        <dbReference type="SAM" id="MobiDB-lite"/>
    </source>
</evidence>
<evidence type="ECO:0000313" key="4">
    <source>
        <dbReference type="EMBL" id="COW75942.1"/>
    </source>
</evidence>
<evidence type="ECO:0000313" key="7">
    <source>
        <dbReference type="Proteomes" id="UP000039021"/>
    </source>
</evidence>
<feature type="region of interest" description="Disordered" evidence="1">
    <location>
        <begin position="24"/>
        <end position="45"/>
    </location>
</feature>
<dbReference type="Proteomes" id="UP000048600">
    <property type="component" value="Unassembled WGS sequence"/>
</dbReference>